<evidence type="ECO:0000313" key="9">
    <source>
        <dbReference type="Proteomes" id="UP000434052"/>
    </source>
</evidence>
<dbReference type="PANTHER" id="PTHR33202:SF8">
    <property type="entry name" value="PEROXIDE-RESPONSIVE REPRESSOR PERR"/>
    <property type="match status" value="1"/>
</dbReference>
<feature type="binding site" evidence="7">
    <location>
        <position position="109"/>
    </location>
    <ligand>
        <name>Zn(2+)</name>
        <dbReference type="ChEBI" id="CHEBI:29105"/>
    </ligand>
</feature>
<evidence type="ECO:0000256" key="5">
    <source>
        <dbReference type="ARBA" id="ARBA00023125"/>
    </source>
</evidence>
<dbReference type="Gene3D" id="3.30.1490.190">
    <property type="match status" value="1"/>
</dbReference>
<dbReference type="GO" id="GO:0045892">
    <property type="term" value="P:negative regulation of DNA-templated transcription"/>
    <property type="evidence" value="ECO:0007669"/>
    <property type="project" value="TreeGrafter"/>
</dbReference>
<reference evidence="8 9" key="1">
    <citation type="submission" date="2018-06" db="EMBL/GenBank/DDBJ databases">
        <title>Complete genome of Desulfovibrio marinus P48SEP.</title>
        <authorList>
            <person name="Crispim J.S."/>
            <person name="Vidigal P.M.P."/>
            <person name="Silva L.C.F."/>
            <person name="Araujo L.C."/>
            <person name="Laguardia C.N."/>
            <person name="Dias R.S."/>
            <person name="Sousa M.P."/>
            <person name="Paula S.O."/>
            <person name="Silva C."/>
        </authorList>
    </citation>
    <scope>NUCLEOTIDE SEQUENCE [LARGE SCALE GENOMIC DNA]</scope>
    <source>
        <strain evidence="8 9">P48SEP</strain>
    </source>
</reference>
<dbReference type="OrthoDB" id="8659436at2"/>
<organism evidence="8 9">
    <name type="scientific">Oceanidesulfovibrio marinus</name>
    <dbReference type="NCBI Taxonomy" id="370038"/>
    <lineage>
        <taxon>Bacteria</taxon>
        <taxon>Pseudomonadati</taxon>
        <taxon>Thermodesulfobacteriota</taxon>
        <taxon>Desulfovibrionia</taxon>
        <taxon>Desulfovibrionales</taxon>
        <taxon>Desulfovibrionaceae</taxon>
        <taxon>Oceanidesulfovibrio</taxon>
    </lineage>
</organism>
<gene>
    <name evidence="8" type="ORF">DQK91_17015</name>
</gene>
<evidence type="ECO:0000256" key="7">
    <source>
        <dbReference type="PIRSR" id="PIRSR602481-1"/>
    </source>
</evidence>
<dbReference type="Gene3D" id="1.10.10.10">
    <property type="entry name" value="Winged helix-like DNA-binding domain superfamily/Winged helix DNA-binding domain"/>
    <property type="match status" value="1"/>
</dbReference>
<dbReference type="AlphaFoldDB" id="A0A6P1ZCL6"/>
<evidence type="ECO:0000256" key="3">
    <source>
        <dbReference type="ARBA" id="ARBA00022833"/>
    </source>
</evidence>
<dbReference type="InterPro" id="IPR002481">
    <property type="entry name" value="FUR"/>
</dbReference>
<dbReference type="CDD" id="cd07153">
    <property type="entry name" value="Fur_like"/>
    <property type="match status" value="1"/>
</dbReference>
<proteinExistence type="inferred from homology"/>
<sequence length="177" mass="19883">MVMNNNTHTHPTEKDSASASLAFRTACRRAGLKVTHQREVIFEEISRARDHPSAEKLFQRVRGRIPSVSIDTVYRTLDMLEDAGFVVKIRVRGATRFDGDVSDHHHFCCSVCGRVYDFAWREFDALEPPEAARECGEIRSSRVVLEGVCSRCAATREDETAAAHGCGDKTTTRQQNQ</sequence>
<name>A0A6P1ZCL6_9BACT</name>
<dbReference type="PANTHER" id="PTHR33202">
    <property type="entry name" value="ZINC UPTAKE REGULATION PROTEIN"/>
    <property type="match status" value="1"/>
</dbReference>
<keyword evidence="2" id="KW-0678">Repressor</keyword>
<dbReference type="GO" id="GO:0000976">
    <property type="term" value="F:transcription cis-regulatory region binding"/>
    <property type="evidence" value="ECO:0007669"/>
    <property type="project" value="TreeGrafter"/>
</dbReference>
<dbReference type="GO" id="GO:1900376">
    <property type="term" value="P:regulation of secondary metabolite biosynthetic process"/>
    <property type="evidence" value="ECO:0007669"/>
    <property type="project" value="TreeGrafter"/>
</dbReference>
<keyword evidence="4" id="KW-0805">Transcription regulation</keyword>
<keyword evidence="3 7" id="KW-0862">Zinc</keyword>
<accession>A0A6P1ZCL6</accession>
<feature type="binding site" evidence="7">
    <location>
        <position position="152"/>
    </location>
    <ligand>
        <name>Zn(2+)</name>
        <dbReference type="ChEBI" id="CHEBI:29105"/>
    </ligand>
</feature>
<evidence type="ECO:0000256" key="1">
    <source>
        <dbReference type="ARBA" id="ARBA00007957"/>
    </source>
</evidence>
<comment type="caution">
    <text evidence="8">The sequence shown here is derived from an EMBL/GenBank/DDBJ whole genome shotgun (WGS) entry which is preliminary data.</text>
</comment>
<dbReference type="Pfam" id="PF01475">
    <property type="entry name" value="FUR"/>
    <property type="match status" value="1"/>
</dbReference>
<evidence type="ECO:0000256" key="4">
    <source>
        <dbReference type="ARBA" id="ARBA00023015"/>
    </source>
</evidence>
<keyword evidence="5" id="KW-0238">DNA-binding</keyword>
<keyword evidence="6" id="KW-0804">Transcription</keyword>
<evidence type="ECO:0000256" key="6">
    <source>
        <dbReference type="ARBA" id="ARBA00023163"/>
    </source>
</evidence>
<dbReference type="EMBL" id="QMIF01000013">
    <property type="protein sequence ID" value="TVM31905.1"/>
    <property type="molecule type" value="Genomic_DNA"/>
</dbReference>
<feature type="binding site" evidence="7">
    <location>
        <position position="112"/>
    </location>
    <ligand>
        <name>Zn(2+)</name>
        <dbReference type="ChEBI" id="CHEBI:29105"/>
    </ligand>
</feature>
<evidence type="ECO:0000313" key="8">
    <source>
        <dbReference type="EMBL" id="TVM31905.1"/>
    </source>
</evidence>
<comment type="cofactor">
    <cofactor evidence="7">
        <name>Zn(2+)</name>
        <dbReference type="ChEBI" id="CHEBI:29105"/>
    </cofactor>
    <text evidence="7">Binds 1 zinc ion per subunit.</text>
</comment>
<comment type="similarity">
    <text evidence="1">Belongs to the Fur family.</text>
</comment>
<dbReference type="SUPFAM" id="SSF46785">
    <property type="entry name" value="Winged helix' DNA-binding domain"/>
    <property type="match status" value="1"/>
</dbReference>
<dbReference type="InterPro" id="IPR043135">
    <property type="entry name" value="Fur_C"/>
</dbReference>
<evidence type="ECO:0000256" key="2">
    <source>
        <dbReference type="ARBA" id="ARBA00022491"/>
    </source>
</evidence>
<protein>
    <submittedName>
        <fullName evidence="8">Transcriptional repressor</fullName>
    </submittedName>
</protein>
<dbReference type="InterPro" id="IPR036390">
    <property type="entry name" value="WH_DNA-bd_sf"/>
</dbReference>
<dbReference type="InterPro" id="IPR036388">
    <property type="entry name" value="WH-like_DNA-bd_sf"/>
</dbReference>
<keyword evidence="7" id="KW-0479">Metal-binding</keyword>
<dbReference type="GO" id="GO:0003700">
    <property type="term" value="F:DNA-binding transcription factor activity"/>
    <property type="evidence" value="ECO:0007669"/>
    <property type="project" value="InterPro"/>
</dbReference>
<feature type="binding site" evidence="7">
    <location>
        <position position="149"/>
    </location>
    <ligand>
        <name>Zn(2+)</name>
        <dbReference type="ChEBI" id="CHEBI:29105"/>
    </ligand>
</feature>
<dbReference type="Proteomes" id="UP000434052">
    <property type="component" value="Unassembled WGS sequence"/>
</dbReference>
<dbReference type="GO" id="GO:0008270">
    <property type="term" value="F:zinc ion binding"/>
    <property type="evidence" value="ECO:0007669"/>
    <property type="project" value="TreeGrafter"/>
</dbReference>